<accession>A0A8S9S243</accession>
<feature type="region of interest" description="Disordered" evidence="1">
    <location>
        <begin position="120"/>
        <end position="159"/>
    </location>
</feature>
<dbReference type="EMBL" id="QGKX02000088">
    <property type="protein sequence ID" value="KAF3587197.1"/>
    <property type="molecule type" value="Genomic_DNA"/>
</dbReference>
<feature type="compositionally biased region" description="Basic and acidic residues" evidence="1">
    <location>
        <begin position="72"/>
        <end position="88"/>
    </location>
</feature>
<feature type="region of interest" description="Disordered" evidence="1">
    <location>
        <begin position="14"/>
        <end position="103"/>
    </location>
</feature>
<reference evidence="2" key="1">
    <citation type="submission" date="2019-12" db="EMBL/GenBank/DDBJ databases">
        <title>Genome sequencing and annotation of Brassica cretica.</title>
        <authorList>
            <person name="Studholme D.J."/>
            <person name="Sarris P."/>
        </authorList>
    </citation>
    <scope>NUCLEOTIDE SEQUENCE</scope>
    <source>
        <strain evidence="2">PFS-109/04</strain>
        <tissue evidence="2">Leaf</tissue>
    </source>
</reference>
<dbReference type="Proteomes" id="UP000712600">
    <property type="component" value="Unassembled WGS sequence"/>
</dbReference>
<organism evidence="2 3">
    <name type="scientific">Brassica cretica</name>
    <name type="common">Mustard</name>
    <dbReference type="NCBI Taxonomy" id="69181"/>
    <lineage>
        <taxon>Eukaryota</taxon>
        <taxon>Viridiplantae</taxon>
        <taxon>Streptophyta</taxon>
        <taxon>Embryophyta</taxon>
        <taxon>Tracheophyta</taxon>
        <taxon>Spermatophyta</taxon>
        <taxon>Magnoliopsida</taxon>
        <taxon>eudicotyledons</taxon>
        <taxon>Gunneridae</taxon>
        <taxon>Pentapetalae</taxon>
        <taxon>rosids</taxon>
        <taxon>malvids</taxon>
        <taxon>Brassicales</taxon>
        <taxon>Brassicaceae</taxon>
        <taxon>Brassiceae</taxon>
        <taxon>Brassica</taxon>
    </lineage>
</organism>
<evidence type="ECO:0000313" key="2">
    <source>
        <dbReference type="EMBL" id="KAF3587197.1"/>
    </source>
</evidence>
<dbReference type="AlphaFoldDB" id="A0A8S9S243"/>
<feature type="compositionally biased region" description="Polar residues" evidence="1">
    <location>
        <begin position="138"/>
        <end position="154"/>
    </location>
</feature>
<name>A0A8S9S243_BRACR</name>
<sequence>MDGNMRRLPLWMIAGASSGVTATSNRIDDREVKQEAEAPKTKKKRKTRREIDDAEEEHKKLEIRRRGRVGRKIKEEEAKPSIGDDGKSPEIIQSVTSPEDEEDLTVDDLLSFAQEYVKGEEEDQALSTSESVVVDVNDGSNMKASRGETNGTRDPTSDDMISLLLGPFFNTRK</sequence>
<dbReference type="PANTHER" id="PTHR36756:SF1">
    <property type="entry name" value="EXPRESSED PROTEIN"/>
    <property type="match status" value="1"/>
</dbReference>
<evidence type="ECO:0000313" key="3">
    <source>
        <dbReference type="Proteomes" id="UP000712600"/>
    </source>
</evidence>
<evidence type="ECO:0000256" key="1">
    <source>
        <dbReference type="SAM" id="MobiDB-lite"/>
    </source>
</evidence>
<feature type="compositionally biased region" description="Basic residues" evidence="1">
    <location>
        <begin position="61"/>
        <end position="71"/>
    </location>
</feature>
<dbReference type="PANTHER" id="PTHR36756">
    <property type="entry name" value="EXPRESSED PROTEIN"/>
    <property type="match status" value="1"/>
</dbReference>
<comment type="caution">
    <text evidence="2">The sequence shown here is derived from an EMBL/GenBank/DDBJ whole genome shotgun (WGS) entry which is preliminary data.</text>
</comment>
<protein>
    <submittedName>
        <fullName evidence="2">Uncharacterized protein</fullName>
    </submittedName>
</protein>
<gene>
    <name evidence="2" type="ORF">F2Q69_00031301</name>
</gene>
<proteinExistence type="predicted"/>
<feature type="compositionally biased region" description="Basic and acidic residues" evidence="1">
    <location>
        <begin position="26"/>
        <end position="40"/>
    </location>
</feature>